<dbReference type="Proteomes" id="UP000238322">
    <property type="component" value="Unassembled WGS sequence"/>
</dbReference>
<keyword evidence="6 12" id="KW-1133">Transmembrane helix</keyword>
<comment type="similarity">
    <text evidence="2 11">Belongs to the sodium:solute symporter (SSF) (TC 2.A.21) family.</text>
</comment>
<evidence type="ECO:0000256" key="7">
    <source>
        <dbReference type="ARBA" id="ARBA00023053"/>
    </source>
</evidence>
<dbReference type="EMBL" id="PUHY01000001">
    <property type="protein sequence ID" value="PQO40604.1"/>
    <property type="molecule type" value="Genomic_DNA"/>
</dbReference>
<feature type="transmembrane region" description="Helical" evidence="12">
    <location>
        <begin position="324"/>
        <end position="349"/>
    </location>
</feature>
<evidence type="ECO:0000256" key="6">
    <source>
        <dbReference type="ARBA" id="ARBA00022989"/>
    </source>
</evidence>
<feature type="transmembrane region" description="Helical" evidence="12">
    <location>
        <begin position="50"/>
        <end position="67"/>
    </location>
</feature>
<dbReference type="InterPro" id="IPR001734">
    <property type="entry name" value="Na/solute_symporter"/>
</dbReference>
<evidence type="ECO:0000256" key="9">
    <source>
        <dbReference type="ARBA" id="ARBA00023136"/>
    </source>
</evidence>
<proteinExistence type="inferred from homology"/>
<evidence type="ECO:0000256" key="1">
    <source>
        <dbReference type="ARBA" id="ARBA00004651"/>
    </source>
</evidence>
<evidence type="ECO:0000256" key="2">
    <source>
        <dbReference type="ARBA" id="ARBA00006434"/>
    </source>
</evidence>
<name>A0A2S8G917_9BACT</name>
<keyword evidence="9 12" id="KW-0472">Membrane</keyword>
<organism evidence="13 14">
    <name type="scientific">Blastopirellula marina</name>
    <dbReference type="NCBI Taxonomy" id="124"/>
    <lineage>
        <taxon>Bacteria</taxon>
        <taxon>Pseudomonadati</taxon>
        <taxon>Planctomycetota</taxon>
        <taxon>Planctomycetia</taxon>
        <taxon>Pirellulales</taxon>
        <taxon>Pirellulaceae</taxon>
        <taxon>Blastopirellula</taxon>
    </lineage>
</organism>
<gene>
    <name evidence="13" type="ORF">C5Y83_01365</name>
</gene>
<dbReference type="PANTHER" id="PTHR42985:SF40">
    <property type="entry name" value="LD47995P-RELATED"/>
    <property type="match status" value="1"/>
</dbReference>
<evidence type="ECO:0000256" key="3">
    <source>
        <dbReference type="ARBA" id="ARBA00022448"/>
    </source>
</evidence>
<dbReference type="GO" id="GO:0006814">
    <property type="term" value="P:sodium ion transport"/>
    <property type="evidence" value="ECO:0007669"/>
    <property type="project" value="UniProtKB-KW"/>
</dbReference>
<feature type="transmembrane region" description="Helical" evidence="12">
    <location>
        <begin position="120"/>
        <end position="140"/>
    </location>
</feature>
<protein>
    <submittedName>
        <fullName evidence="13">Sodium-coupled permease</fullName>
    </submittedName>
</protein>
<dbReference type="InterPro" id="IPR051163">
    <property type="entry name" value="Sodium:Solute_Symporter_SSF"/>
</dbReference>
<feature type="transmembrane region" description="Helical" evidence="12">
    <location>
        <begin position="13"/>
        <end position="30"/>
    </location>
</feature>
<reference evidence="13 14" key="1">
    <citation type="submission" date="2018-02" db="EMBL/GenBank/DDBJ databases">
        <title>Comparative genomes isolates from brazilian mangrove.</title>
        <authorList>
            <person name="Araujo J.E."/>
            <person name="Taketani R.G."/>
            <person name="Silva M.C.P."/>
            <person name="Loureco M.V."/>
            <person name="Andreote F.D."/>
        </authorList>
    </citation>
    <scope>NUCLEOTIDE SEQUENCE [LARGE SCALE GENOMIC DNA]</scope>
    <source>
        <strain evidence="13 14">Hex-1 MGV</strain>
    </source>
</reference>
<dbReference type="GO" id="GO:0005886">
    <property type="term" value="C:plasma membrane"/>
    <property type="evidence" value="ECO:0007669"/>
    <property type="project" value="UniProtKB-SubCell"/>
</dbReference>
<dbReference type="PROSITE" id="PS50283">
    <property type="entry name" value="NA_SOLUT_SYMP_3"/>
    <property type="match status" value="1"/>
</dbReference>
<sequence>MQNMSHRLQTLDWFVIGAYLVVMLLVGWYFSRKTATTDDYLLGGRQMNPWAVGLSLFATLLSTLTYLSMPGEMIKHGPMVIAVIASFPLIAWVVGWYIIPRFMKLQVTSAYEILEDKLGIGIRLLGSALFLSLRLLWMAVVIYATVEKVLIPMLGWDEKYIPYVSAFLGVITVIYTSMGGLRAVVYTDVVQTFILLGGAILTMVTITYSLGGVNQWWPSEWDPEWAPVQLWFSPTSPRTIAGAALSGWVWYVCTAGSDQMAVQRYLATRDVAAARKMYFVSLGVAVFSTVFLAVLGLALHGFFTANPQMLSEGLSIQEDADKLFPLYIIVGLPTGISGLVVAGLLAAAMSSLSSGLNSSCSVVTVDFLDRFKASGTETDAGNVSLSRYVSVLIGVVVIGLSMFAGTVEGNLLTVTYKVVNLFVAPLFVLFFLALWISWSTPFGAWIGVSASIAVAVGISFYELFGMNIFWIMPGSLITGIVVGSLASLVPLTGKALPVPEDEFA</sequence>
<evidence type="ECO:0000256" key="11">
    <source>
        <dbReference type="RuleBase" id="RU362091"/>
    </source>
</evidence>
<evidence type="ECO:0000313" key="14">
    <source>
        <dbReference type="Proteomes" id="UP000238322"/>
    </source>
</evidence>
<keyword evidence="8" id="KW-0406">Ion transport</keyword>
<dbReference type="Gene3D" id="1.20.1730.10">
    <property type="entry name" value="Sodium/glucose cotransporter"/>
    <property type="match status" value="1"/>
</dbReference>
<keyword evidence="5 12" id="KW-0812">Transmembrane</keyword>
<keyword evidence="3" id="KW-0813">Transport</keyword>
<evidence type="ECO:0000256" key="10">
    <source>
        <dbReference type="ARBA" id="ARBA00023201"/>
    </source>
</evidence>
<dbReference type="Pfam" id="PF00474">
    <property type="entry name" value="SSF"/>
    <property type="match status" value="1"/>
</dbReference>
<feature type="transmembrane region" description="Helical" evidence="12">
    <location>
        <begin position="160"/>
        <end position="181"/>
    </location>
</feature>
<evidence type="ECO:0000256" key="8">
    <source>
        <dbReference type="ARBA" id="ARBA00023065"/>
    </source>
</evidence>
<evidence type="ECO:0000256" key="12">
    <source>
        <dbReference type="SAM" id="Phobius"/>
    </source>
</evidence>
<feature type="transmembrane region" description="Helical" evidence="12">
    <location>
        <begin position="79"/>
        <end position="99"/>
    </location>
</feature>
<feature type="transmembrane region" description="Helical" evidence="12">
    <location>
        <begin position="278"/>
        <end position="303"/>
    </location>
</feature>
<accession>A0A2S8G917</accession>
<feature type="transmembrane region" description="Helical" evidence="12">
    <location>
        <begin position="442"/>
        <end position="461"/>
    </location>
</feature>
<feature type="transmembrane region" description="Helical" evidence="12">
    <location>
        <begin position="418"/>
        <end position="436"/>
    </location>
</feature>
<comment type="caution">
    <text evidence="13">The sequence shown here is derived from an EMBL/GenBank/DDBJ whole genome shotgun (WGS) entry which is preliminary data.</text>
</comment>
<keyword evidence="10" id="KW-0739">Sodium transport</keyword>
<feature type="transmembrane region" description="Helical" evidence="12">
    <location>
        <begin position="193"/>
        <end position="211"/>
    </location>
</feature>
<evidence type="ECO:0000313" key="13">
    <source>
        <dbReference type="EMBL" id="PQO40604.1"/>
    </source>
</evidence>
<keyword evidence="7" id="KW-0915">Sodium</keyword>
<evidence type="ECO:0000256" key="4">
    <source>
        <dbReference type="ARBA" id="ARBA00022475"/>
    </source>
</evidence>
<keyword evidence="4" id="KW-1003">Cell membrane</keyword>
<feature type="transmembrane region" description="Helical" evidence="12">
    <location>
        <begin position="468"/>
        <end position="489"/>
    </location>
</feature>
<dbReference type="GO" id="GO:0015293">
    <property type="term" value="F:symporter activity"/>
    <property type="evidence" value="ECO:0007669"/>
    <property type="project" value="TreeGrafter"/>
</dbReference>
<comment type="subcellular location">
    <subcellularLocation>
        <location evidence="1">Cell membrane</location>
        <topology evidence="1">Multi-pass membrane protein</topology>
    </subcellularLocation>
</comment>
<evidence type="ECO:0000256" key="5">
    <source>
        <dbReference type="ARBA" id="ARBA00022692"/>
    </source>
</evidence>
<dbReference type="AlphaFoldDB" id="A0A2S8G917"/>
<feature type="transmembrane region" description="Helical" evidence="12">
    <location>
        <begin position="388"/>
        <end position="406"/>
    </location>
</feature>
<dbReference type="PANTHER" id="PTHR42985">
    <property type="entry name" value="SODIUM-COUPLED MONOCARBOXYLATE TRANSPORTER"/>
    <property type="match status" value="1"/>
</dbReference>
<dbReference type="InterPro" id="IPR038377">
    <property type="entry name" value="Na/Glc_symporter_sf"/>
</dbReference>